<evidence type="ECO:0000256" key="3">
    <source>
        <dbReference type="ARBA" id="ARBA00022448"/>
    </source>
</evidence>
<dbReference type="InterPro" id="IPR019344">
    <property type="entry name" value="F1F0-ATPsyn_F_prd"/>
</dbReference>
<evidence type="ECO:0000256" key="5">
    <source>
        <dbReference type="ARBA" id="ARBA00022781"/>
    </source>
</evidence>
<dbReference type="PANTHER" id="PTHR13080">
    <property type="entry name" value="ATP SYNTHASE F CHAIN, MITOCHONDRIAL-RELATED"/>
    <property type="match status" value="1"/>
</dbReference>
<dbReference type="GO" id="GO:0031966">
    <property type="term" value="C:mitochondrial membrane"/>
    <property type="evidence" value="ECO:0007669"/>
    <property type="project" value="UniProtKB-SubCell"/>
</dbReference>
<keyword evidence="6" id="KW-0406">Ion transport</keyword>
<evidence type="ECO:0000256" key="6">
    <source>
        <dbReference type="ARBA" id="ARBA00023065"/>
    </source>
</evidence>
<evidence type="ECO:0000313" key="10">
    <source>
        <dbReference type="Ensembl" id="ENSAOWP00000011854.1"/>
    </source>
</evidence>
<dbReference type="AlphaFoldDB" id="A0A8B9PJG5"/>
<reference evidence="10" key="1">
    <citation type="submission" date="2025-08" db="UniProtKB">
        <authorList>
            <consortium name="Ensembl"/>
        </authorList>
    </citation>
    <scope>IDENTIFICATION</scope>
</reference>
<protein>
    <submittedName>
        <fullName evidence="10">Uncharacterized protein</fullName>
    </submittedName>
</protein>
<evidence type="ECO:0000256" key="1">
    <source>
        <dbReference type="ARBA" id="ARBA00004325"/>
    </source>
</evidence>
<evidence type="ECO:0000256" key="7">
    <source>
        <dbReference type="ARBA" id="ARBA00023128"/>
    </source>
</evidence>
<keyword evidence="4" id="KW-0138">CF(0)</keyword>
<name>A0A8B9PJG5_APTOW</name>
<dbReference type="GO" id="GO:0046933">
    <property type="term" value="F:proton-transporting ATP synthase activity, rotational mechanism"/>
    <property type="evidence" value="ECO:0007669"/>
    <property type="project" value="TreeGrafter"/>
</dbReference>
<keyword evidence="5" id="KW-0375">Hydrogen ion transport</keyword>
<keyword evidence="9" id="KW-0066">ATP synthesis</keyword>
<proteinExistence type="inferred from homology"/>
<evidence type="ECO:0000256" key="8">
    <source>
        <dbReference type="ARBA" id="ARBA00023136"/>
    </source>
</evidence>
<reference evidence="10" key="2">
    <citation type="submission" date="2025-09" db="UniProtKB">
        <authorList>
            <consortium name="Ensembl"/>
        </authorList>
    </citation>
    <scope>IDENTIFICATION</scope>
</reference>
<accession>A0A8B9PJG5</accession>
<keyword evidence="3" id="KW-0813">Transport</keyword>
<evidence type="ECO:0000256" key="2">
    <source>
        <dbReference type="ARBA" id="ARBA00005895"/>
    </source>
</evidence>
<comment type="similarity">
    <text evidence="2">Belongs to the ATPase F chain family.</text>
</comment>
<organism evidence="10 11">
    <name type="scientific">Apteryx owenii</name>
    <name type="common">Little spotted kiwi</name>
    <dbReference type="NCBI Taxonomy" id="8824"/>
    <lineage>
        <taxon>Eukaryota</taxon>
        <taxon>Metazoa</taxon>
        <taxon>Chordata</taxon>
        <taxon>Craniata</taxon>
        <taxon>Vertebrata</taxon>
        <taxon>Euteleostomi</taxon>
        <taxon>Archelosauria</taxon>
        <taxon>Archosauria</taxon>
        <taxon>Dinosauria</taxon>
        <taxon>Saurischia</taxon>
        <taxon>Theropoda</taxon>
        <taxon>Coelurosauria</taxon>
        <taxon>Aves</taxon>
        <taxon>Palaeognathae</taxon>
        <taxon>Apterygiformes</taxon>
        <taxon>Apterygidae</taxon>
        <taxon>Apteryx</taxon>
    </lineage>
</organism>
<evidence type="ECO:0000313" key="11">
    <source>
        <dbReference type="Proteomes" id="UP000694424"/>
    </source>
</evidence>
<sequence length="74" mass="8811">ISWSREETAAWAISRGYDANQILFQRGYDWYYNKYIKVRKGGLGGITLVPADYVAVSYIWSYDYLKQDCCRKYY</sequence>
<dbReference type="GO" id="GO:0042776">
    <property type="term" value="P:proton motive force-driven mitochondrial ATP synthesis"/>
    <property type="evidence" value="ECO:0007669"/>
    <property type="project" value="TreeGrafter"/>
</dbReference>
<keyword evidence="8" id="KW-0472">Membrane</keyword>
<keyword evidence="7" id="KW-0496">Mitochondrion</keyword>
<comment type="subcellular location">
    <subcellularLocation>
        <location evidence="1">Mitochondrion membrane</location>
    </subcellularLocation>
</comment>
<evidence type="ECO:0000256" key="4">
    <source>
        <dbReference type="ARBA" id="ARBA00022547"/>
    </source>
</evidence>
<evidence type="ECO:0000256" key="9">
    <source>
        <dbReference type="ARBA" id="ARBA00023310"/>
    </source>
</evidence>
<dbReference type="Ensembl" id="ENSAOWT00000013485.1">
    <property type="protein sequence ID" value="ENSAOWP00000011854.1"/>
    <property type="gene ID" value="ENSAOWG00000008143.1"/>
</dbReference>
<dbReference type="Proteomes" id="UP000694424">
    <property type="component" value="Unplaced"/>
</dbReference>
<dbReference type="GO" id="GO:0045259">
    <property type="term" value="C:proton-transporting ATP synthase complex"/>
    <property type="evidence" value="ECO:0007669"/>
    <property type="project" value="UniProtKB-KW"/>
</dbReference>
<dbReference type="PANTHER" id="PTHR13080:SF20">
    <property type="entry name" value="ATP SYNTHASE SUBUNIT F, MITOCHONDRIAL-RELATED"/>
    <property type="match status" value="1"/>
</dbReference>
<keyword evidence="11" id="KW-1185">Reference proteome</keyword>